<evidence type="ECO:0000259" key="7">
    <source>
        <dbReference type="Pfam" id="PF13524"/>
    </source>
</evidence>
<dbReference type="PANTHER" id="PTHR45947">
    <property type="entry name" value="SULFOQUINOVOSYL TRANSFERASE SQD2"/>
    <property type="match status" value="1"/>
</dbReference>
<dbReference type="CDD" id="cd03794">
    <property type="entry name" value="GT4_WbuB-like"/>
    <property type="match status" value="1"/>
</dbReference>
<feature type="domain" description="Glycosyltransferase subfamily 4-like N-terminal" evidence="6">
    <location>
        <begin position="1212"/>
        <end position="1281"/>
    </location>
</feature>
<keyword evidence="4" id="KW-0175">Coiled coil</keyword>
<dbReference type="CDD" id="cd03801">
    <property type="entry name" value="GT4_PimA-like"/>
    <property type="match status" value="1"/>
</dbReference>
<dbReference type="Proteomes" id="UP000297638">
    <property type="component" value="Unassembled WGS sequence"/>
</dbReference>
<dbReference type="Pfam" id="PF13579">
    <property type="entry name" value="Glyco_trans_4_4"/>
    <property type="match status" value="1"/>
</dbReference>
<dbReference type="InterPro" id="IPR028098">
    <property type="entry name" value="Glyco_trans_4-like_N"/>
</dbReference>
<gene>
    <name evidence="9" type="ORF">EXY26_10890</name>
</gene>
<dbReference type="Pfam" id="PF13439">
    <property type="entry name" value="Glyco_transf_4"/>
    <property type="match status" value="1"/>
</dbReference>
<evidence type="ECO:0000256" key="4">
    <source>
        <dbReference type="SAM" id="Coils"/>
    </source>
</evidence>
<feature type="coiled-coil region" evidence="4">
    <location>
        <begin position="40"/>
        <end position="116"/>
    </location>
</feature>
<evidence type="ECO:0000259" key="8">
    <source>
        <dbReference type="Pfam" id="PF13579"/>
    </source>
</evidence>
<dbReference type="InterPro" id="IPR055259">
    <property type="entry name" value="YkvP/CgeB_Glyco_trans-like"/>
</dbReference>
<feature type="domain" description="Glycosyl transferase family 1" evidence="5">
    <location>
        <begin position="460"/>
        <end position="630"/>
    </location>
</feature>
<evidence type="ECO:0000256" key="2">
    <source>
        <dbReference type="ARBA" id="ARBA00022676"/>
    </source>
</evidence>
<dbReference type="GO" id="GO:1901137">
    <property type="term" value="P:carbohydrate derivative biosynthetic process"/>
    <property type="evidence" value="ECO:0007669"/>
    <property type="project" value="UniProtKB-ARBA"/>
</dbReference>
<reference evidence="9 10" key="1">
    <citation type="submission" date="2019-03" db="EMBL/GenBank/DDBJ databases">
        <title>Glutamicibacter sp. LJH19 genome.</title>
        <authorList>
            <person name="Sinai Borker S."/>
            <person name="Kumar R."/>
        </authorList>
    </citation>
    <scope>NUCLEOTIDE SEQUENCE [LARGE SCALE GENOMIC DNA]</scope>
    <source>
        <strain evidence="9 10">LJH19</strain>
    </source>
</reference>
<accession>A0A4Y8U190</accession>
<dbReference type="PANTHER" id="PTHR45947:SF3">
    <property type="entry name" value="SULFOQUINOVOSYL TRANSFERASE SQD2"/>
    <property type="match status" value="1"/>
</dbReference>
<feature type="domain" description="Glycosyltransferase subfamily 4-like N-terminal" evidence="8">
    <location>
        <begin position="263"/>
        <end position="443"/>
    </location>
</feature>
<dbReference type="SUPFAM" id="SSF53756">
    <property type="entry name" value="UDP-Glycosyltransferase/glycogen phosphorylase"/>
    <property type="match status" value="2"/>
</dbReference>
<evidence type="ECO:0000313" key="10">
    <source>
        <dbReference type="Proteomes" id="UP000297638"/>
    </source>
</evidence>
<dbReference type="Pfam" id="PF00534">
    <property type="entry name" value="Glycos_transf_1"/>
    <property type="match status" value="1"/>
</dbReference>
<evidence type="ECO:0000313" key="9">
    <source>
        <dbReference type="EMBL" id="TFH57454.1"/>
    </source>
</evidence>
<evidence type="ECO:0000256" key="1">
    <source>
        <dbReference type="ARBA" id="ARBA00021292"/>
    </source>
</evidence>
<proteinExistence type="predicted"/>
<evidence type="ECO:0000256" key="3">
    <source>
        <dbReference type="ARBA" id="ARBA00022679"/>
    </source>
</evidence>
<comment type="caution">
    <text evidence="9">The sequence shown here is derived from an EMBL/GenBank/DDBJ whole genome shotgun (WGS) entry which is preliminary data.</text>
</comment>
<evidence type="ECO:0000259" key="6">
    <source>
        <dbReference type="Pfam" id="PF13439"/>
    </source>
</evidence>
<organism evidence="9 10">
    <name type="scientific">Glutamicibacter arilaitensis</name>
    <dbReference type="NCBI Taxonomy" id="256701"/>
    <lineage>
        <taxon>Bacteria</taxon>
        <taxon>Bacillati</taxon>
        <taxon>Actinomycetota</taxon>
        <taxon>Actinomycetes</taxon>
        <taxon>Micrococcales</taxon>
        <taxon>Micrococcaceae</taxon>
        <taxon>Glutamicibacter</taxon>
    </lineage>
</organism>
<dbReference type="Gene3D" id="3.40.50.2000">
    <property type="entry name" value="Glycogen Phosphorylase B"/>
    <property type="match status" value="4"/>
</dbReference>
<keyword evidence="3 9" id="KW-0808">Transferase</keyword>
<dbReference type="InterPro" id="IPR001296">
    <property type="entry name" value="Glyco_trans_1"/>
</dbReference>
<dbReference type="InterPro" id="IPR050194">
    <property type="entry name" value="Glycosyltransferase_grp1"/>
</dbReference>
<dbReference type="GO" id="GO:0016757">
    <property type="term" value="F:glycosyltransferase activity"/>
    <property type="evidence" value="ECO:0007669"/>
    <property type="project" value="UniProtKB-KW"/>
</dbReference>
<feature type="domain" description="Spore protein YkvP/CgeB glycosyl transferase-like" evidence="7">
    <location>
        <begin position="868"/>
        <end position="979"/>
    </location>
</feature>
<evidence type="ECO:0000259" key="5">
    <source>
        <dbReference type="Pfam" id="PF00534"/>
    </source>
</evidence>
<dbReference type="Pfam" id="PF13524">
    <property type="entry name" value="Glyco_trans_1_2"/>
    <property type="match status" value="1"/>
</dbReference>
<sequence>MKRSNRKTAQAMSSRAELFSIRQEYLNLEGDFETRVLDDLAKYRAQSSKLSRENESLRSRKVKSDGLIARLERELAAAKDARQKFSREASILKKQLANEHDRAEKFKTAYENLKNHPVVRAARGLKSPFARKPVAPRQVQKNVPVLAASPSISNFDNVSRPGSPAGTGIEESFIDAIKREADAYIARYRDQGEIVEPSEGLVALAAKEESPSSFGALHDQILGQARLFDSLPVVPPKTSTPAYMPQPDKVMYCAHSTGEYNSNGYSTRTTGLTTAVTEAGMDLFIAARPGYPWDSKVNKKMPKEKRLIRDYQGVDTYFNPGVSLRSDPLDKFVQIAADIYVREAMMNRPSVIVSASNHITALPALIAARRLGIPFIYEVRGLWEITAAAGNETWHKSERFELARRIETLVANAADRAFAITEEVREELVKRGAERDKIEILPNAANIFQYVPLPAERSKVVDKKKKGEFLLGYAGSLVDYEGLDLLINAVAELPESLSHVGALIVGDGLVLPALKRQVTELGLEERIRFTGRVPNEQINDYLAIFDAVVCPRKSNIVTELVSPLKPIEAMAAGRPVIGSNVSPIATLLGADSARGLLFEADHVQSLAESIALLANDPRTAQDMGRRARKWTVENRTWPIVAKTFVAQAATVQSRRPTGKKLNEIRMALIADEFTTSTISREVNVVSPTPENWREALTSNPVDVLFVESAWAGNDGTWTRKVGYYDDEQCADLVALIGYCRSKNIPTIFWNKEDPVHFNRFRRTAKYFDVVLTTDANCLRDYWDHRGGNLKALGSLSFWAQAEIHNPMGSSRTYSHTVAYGGSYYGDRYAERSKELRAILEGARPQGLTIYDRQADNPESPYKFPPALQDYVQGGLTYEEMVEAYKSHPVHVNVNSVNASPTMFSRRVFELAACGTPVISGKSFGVTWMFDGSVPVVGSRRESELISTLWMNSEADRVADAWEPLRVTFRKHLAHHRLAMALRMAGLAVDIPTLPSLGIELKTLTEEIAWDLVAASVRPMQVYVAGFSDDDTAVNILRTAGIAVMSNDAVREAEVIASNAEEILQDHQVLEDMLTAMFYSQAATVQVSDKYVGTQGLPLWMREHVDAQLPTLTRSSNIADSAVETICLRRPLDVEEADGTLIDNPASKDSQNILVAGHDLKFAGSIMAGISEHGHNLKIDKWDGHAQHNVEESQDLLEDADTVFCEWSLGNLAWYSTHLKPGQKLVTRFHSQELFTDYPRSVNFKKVDKVIFVSELIRGMAIQKFGIPEEKTMVIPNSVDTRKLDLPKSDDSQFVLGFVGMVPQMKRFDLVLDLLEKLRAIDSRFTLRVKGKRPEDYPWMAAREEEMAFYEAQYARIEESDLLRGAVVFDPQGDNMAQWYQEIGVAVSTSDFESFHFTLADGAASRALPVGLAWPGAEWLYPNEWLHADTASAAQYVISQVQDQAKLAEQVEAAREFTVKNYDSNDVLARIMNEIEAN</sequence>
<protein>
    <recommendedName>
        <fullName evidence="1">D-inositol 3-phosphate glycosyltransferase</fullName>
    </recommendedName>
</protein>
<dbReference type="RefSeq" id="WP_134780372.1">
    <property type="nucleotide sequence ID" value="NZ_SPDS01000001.1"/>
</dbReference>
<name>A0A4Y8U190_9MICC</name>
<keyword evidence="2" id="KW-0328">Glycosyltransferase</keyword>
<dbReference type="EMBL" id="SPDS01000001">
    <property type="protein sequence ID" value="TFH57454.1"/>
    <property type="molecule type" value="Genomic_DNA"/>
</dbReference>